<organism evidence="2 3">
    <name type="scientific">Streptomyces daliensis</name>
    <dbReference type="NCBI Taxonomy" id="299421"/>
    <lineage>
        <taxon>Bacteria</taxon>
        <taxon>Bacillati</taxon>
        <taxon>Actinomycetota</taxon>
        <taxon>Actinomycetes</taxon>
        <taxon>Kitasatosporales</taxon>
        <taxon>Streptomycetaceae</taxon>
        <taxon>Streptomyces</taxon>
    </lineage>
</organism>
<dbReference type="CDD" id="cd00093">
    <property type="entry name" value="HTH_XRE"/>
    <property type="match status" value="1"/>
</dbReference>
<evidence type="ECO:0000313" key="3">
    <source>
        <dbReference type="Proteomes" id="UP000675554"/>
    </source>
</evidence>
<dbReference type="EMBL" id="JAGSMN010000193">
    <property type="protein sequence ID" value="MBR7673296.1"/>
    <property type="molecule type" value="Genomic_DNA"/>
</dbReference>
<dbReference type="InterPro" id="IPR010982">
    <property type="entry name" value="Lambda_DNA-bd_dom_sf"/>
</dbReference>
<sequence length="287" mass="31842">MPAGGRPTVRSRRLGATLRRFREAAKIDQLQAAEYIAGSKAKVSRIEAGQVSARPGDVRLMLELYGIEDRKVHQHLEQLARDSNKRGWWFEYSVPDSFGDYVALEEDATHIRSWEPLLIPGLLQTADYTRCLVNDNPSVTDPGTADQVVKVRQERRQKVETLGTRFAVVIGESALVTPMPSSAVHRGQLASLLQSAQESHVTLQVLPTTEWSATRCSPSFIMLSFDGEWSPTAVGQDTRGNIAVAEDPETITQYAHAFELLQATALTPAQSLDFLRRAMDDVTEEHS</sequence>
<name>A0A8T4ILW7_9ACTN</name>
<protein>
    <submittedName>
        <fullName evidence="2">Helix-turn-helix domain-containing protein</fullName>
    </submittedName>
</protein>
<keyword evidence="3" id="KW-1185">Reference proteome</keyword>
<dbReference type="Gene3D" id="1.10.260.40">
    <property type="entry name" value="lambda repressor-like DNA-binding domains"/>
    <property type="match status" value="1"/>
</dbReference>
<dbReference type="AlphaFoldDB" id="A0A8T4ILW7"/>
<evidence type="ECO:0000313" key="2">
    <source>
        <dbReference type="EMBL" id="MBR7673296.1"/>
    </source>
</evidence>
<dbReference type="Pfam" id="PF13560">
    <property type="entry name" value="HTH_31"/>
    <property type="match status" value="1"/>
</dbReference>
<accession>A0A8T4ILW7</accession>
<dbReference type="SUPFAM" id="SSF47413">
    <property type="entry name" value="lambda repressor-like DNA-binding domains"/>
    <property type="match status" value="1"/>
</dbReference>
<reference evidence="2" key="1">
    <citation type="submission" date="2021-04" db="EMBL/GenBank/DDBJ databases">
        <title>Sequencing of actinobacteria type strains.</title>
        <authorList>
            <person name="Nguyen G.-S."/>
            <person name="Wentzel A."/>
        </authorList>
    </citation>
    <scope>NUCLEOTIDE SEQUENCE</scope>
    <source>
        <strain evidence="2">DSM 42095</strain>
    </source>
</reference>
<comment type="caution">
    <text evidence="2">The sequence shown here is derived from an EMBL/GenBank/DDBJ whole genome shotgun (WGS) entry which is preliminary data.</text>
</comment>
<dbReference type="SMART" id="SM00530">
    <property type="entry name" value="HTH_XRE"/>
    <property type="match status" value="1"/>
</dbReference>
<dbReference type="Pfam" id="PF19054">
    <property type="entry name" value="DUF5753"/>
    <property type="match status" value="1"/>
</dbReference>
<dbReference type="Proteomes" id="UP000675554">
    <property type="component" value="Unassembled WGS sequence"/>
</dbReference>
<feature type="domain" description="HTH cro/C1-type" evidence="1">
    <location>
        <begin position="18"/>
        <end position="72"/>
    </location>
</feature>
<dbReference type="GO" id="GO:0003677">
    <property type="term" value="F:DNA binding"/>
    <property type="evidence" value="ECO:0007669"/>
    <property type="project" value="InterPro"/>
</dbReference>
<proteinExistence type="predicted"/>
<dbReference type="InterPro" id="IPR001387">
    <property type="entry name" value="Cro/C1-type_HTH"/>
</dbReference>
<gene>
    <name evidence="2" type="ORF">KDA82_09750</name>
</gene>
<evidence type="ECO:0000259" key="1">
    <source>
        <dbReference type="PROSITE" id="PS50943"/>
    </source>
</evidence>
<dbReference type="PROSITE" id="PS50943">
    <property type="entry name" value="HTH_CROC1"/>
    <property type="match status" value="1"/>
</dbReference>
<dbReference type="InterPro" id="IPR043917">
    <property type="entry name" value="DUF5753"/>
</dbReference>